<dbReference type="PANTHER" id="PTHR21342:SF1">
    <property type="entry name" value="PHOSPHOPANTETHEINE ADENYLYLTRANSFERASE"/>
    <property type="match status" value="1"/>
</dbReference>
<comment type="pathway">
    <text evidence="9">Cofactor biosynthesis; coenzyme A biosynthesis; CoA from (R)-pantothenate: step 4/5.</text>
</comment>
<dbReference type="UniPathway" id="UPA00241">
    <property type="reaction ID" value="UER00355"/>
</dbReference>
<evidence type="ECO:0000313" key="11">
    <source>
        <dbReference type="EMBL" id="MBB4735015.1"/>
    </source>
</evidence>
<evidence type="ECO:0000256" key="1">
    <source>
        <dbReference type="ARBA" id="ARBA00022490"/>
    </source>
</evidence>
<evidence type="ECO:0000256" key="2">
    <source>
        <dbReference type="ARBA" id="ARBA00022679"/>
    </source>
</evidence>
<evidence type="ECO:0000313" key="12">
    <source>
        <dbReference type="Proteomes" id="UP000540191"/>
    </source>
</evidence>
<dbReference type="InterPro" id="IPR014729">
    <property type="entry name" value="Rossmann-like_a/b/a_fold"/>
</dbReference>
<feature type="binding site" evidence="9">
    <location>
        <begin position="123"/>
        <end position="129"/>
    </location>
    <ligand>
        <name>ATP</name>
        <dbReference type="ChEBI" id="CHEBI:30616"/>
    </ligand>
</feature>
<comment type="catalytic activity">
    <reaction evidence="8 9">
        <text>(R)-4'-phosphopantetheine + ATP + H(+) = 3'-dephospho-CoA + diphosphate</text>
        <dbReference type="Rhea" id="RHEA:19801"/>
        <dbReference type="ChEBI" id="CHEBI:15378"/>
        <dbReference type="ChEBI" id="CHEBI:30616"/>
        <dbReference type="ChEBI" id="CHEBI:33019"/>
        <dbReference type="ChEBI" id="CHEBI:57328"/>
        <dbReference type="ChEBI" id="CHEBI:61723"/>
        <dbReference type="EC" id="2.7.7.3"/>
    </reaction>
</comment>
<feature type="binding site" evidence="9">
    <location>
        <position position="74"/>
    </location>
    <ligand>
        <name>substrate</name>
    </ligand>
</feature>
<keyword evidence="12" id="KW-1185">Reference proteome</keyword>
<comment type="cofactor">
    <cofactor evidence="9">
        <name>Mg(2+)</name>
        <dbReference type="ChEBI" id="CHEBI:18420"/>
    </cofactor>
</comment>
<comment type="caution">
    <text evidence="11">The sequence shown here is derived from an EMBL/GenBank/DDBJ whole genome shotgun (WGS) entry which is preliminary data.</text>
</comment>
<keyword evidence="6 9" id="KW-0460">Magnesium</keyword>
<evidence type="ECO:0000256" key="8">
    <source>
        <dbReference type="ARBA" id="ARBA00029346"/>
    </source>
</evidence>
<keyword evidence="4 9" id="KW-0547">Nucleotide-binding</keyword>
<keyword evidence="1 9" id="KW-0963">Cytoplasm</keyword>
<keyword evidence="3 9" id="KW-0548">Nucleotidyltransferase</keyword>
<feature type="binding site" evidence="9">
    <location>
        <position position="99"/>
    </location>
    <ligand>
        <name>ATP</name>
        <dbReference type="ChEBI" id="CHEBI:30616"/>
    </ligand>
</feature>
<feature type="binding site" evidence="9">
    <location>
        <position position="41"/>
    </location>
    <ligand>
        <name>substrate</name>
    </ligand>
</feature>
<dbReference type="SUPFAM" id="SSF52374">
    <property type="entry name" value="Nucleotidylyl transferase"/>
    <property type="match status" value="1"/>
</dbReference>
<dbReference type="Pfam" id="PF01467">
    <property type="entry name" value="CTP_transf_like"/>
    <property type="match status" value="1"/>
</dbReference>
<keyword evidence="2 9" id="KW-0808">Transferase</keyword>
<dbReference type="EMBL" id="JACHNA010000001">
    <property type="protein sequence ID" value="MBB4735015.1"/>
    <property type="molecule type" value="Genomic_DNA"/>
</dbReference>
<dbReference type="InterPro" id="IPR001980">
    <property type="entry name" value="PPAT"/>
</dbReference>
<comment type="similarity">
    <text evidence="9">Belongs to the bacterial CoaD family.</text>
</comment>
<dbReference type="EC" id="2.7.7.3" evidence="9"/>
<comment type="function">
    <text evidence="9">Reversibly transfers an adenylyl group from ATP to 4'-phosphopantetheine, yielding dephospho-CoA (dPCoA) and pyrophosphate.</text>
</comment>
<proteinExistence type="inferred from homology"/>
<protein>
    <recommendedName>
        <fullName evidence="9">Phosphopantetheine adenylyltransferase</fullName>
        <ecNumber evidence="9">2.7.7.3</ecNumber>
    </recommendedName>
    <alternativeName>
        <fullName evidence="9">Dephospho-CoA pyrophosphorylase</fullName>
    </alternativeName>
    <alternativeName>
        <fullName evidence="9">Pantetheine-phosphate adenylyltransferase</fullName>
        <shortName evidence="9">PPAT</shortName>
    </alternativeName>
</protein>
<keyword evidence="7 9" id="KW-0173">Coenzyme A biosynthesis</keyword>
<keyword evidence="5 9" id="KW-0067">ATP-binding</keyword>
<dbReference type="HAMAP" id="MF_00151">
    <property type="entry name" value="PPAT_bact"/>
    <property type="match status" value="1"/>
</dbReference>
<dbReference type="AlphaFoldDB" id="A0A7W7M2N0"/>
<evidence type="ECO:0000259" key="10">
    <source>
        <dbReference type="Pfam" id="PF01467"/>
    </source>
</evidence>
<accession>A0A7W7M2N0</accession>
<feature type="site" description="Transition state stabilizer" evidence="9">
    <location>
        <position position="17"/>
    </location>
</feature>
<dbReference type="InterPro" id="IPR004821">
    <property type="entry name" value="Cyt_trans-like"/>
</dbReference>
<reference evidence="11 12" key="1">
    <citation type="submission" date="2020-08" db="EMBL/GenBank/DDBJ databases">
        <title>Sequencing the genomes of 1000 actinobacteria strains.</title>
        <authorList>
            <person name="Klenk H.-P."/>
        </authorList>
    </citation>
    <scope>NUCLEOTIDE SEQUENCE [LARGE SCALE GENOMIC DNA]</scope>
    <source>
        <strain evidence="11 12">DSM 23974</strain>
    </source>
</reference>
<evidence type="ECO:0000256" key="4">
    <source>
        <dbReference type="ARBA" id="ARBA00022741"/>
    </source>
</evidence>
<dbReference type="GO" id="GO:0005524">
    <property type="term" value="F:ATP binding"/>
    <property type="evidence" value="ECO:0007669"/>
    <property type="project" value="UniProtKB-KW"/>
</dbReference>
<dbReference type="NCBIfam" id="TIGR00125">
    <property type="entry name" value="cyt_tran_rel"/>
    <property type="match status" value="1"/>
</dbReference>
<feature type="binding site" evidence="9">
    <location>
        <begin position="89"/>
        <end position="91"/>
    </location>
    <ligand>
        <name>ATP</name>
        <dbReference type="ChEBI" id="CHEBI:30616"/>
    </ligand>
</feature>
<dbReference type="RefSeq" id="WP_158495708.1">
    <property type="nucleotide sequence ID" value="NZ_JACHNA010000001.1"/>
</dbReference>
<organism evidence="11 12">
    <name type="scientific">Micrococcus cohnii</name>
    <dbReference type="NCBI Taxonomy" id="993416"/>
    <lineage>
        <taxon>Bacteria</taxon>
        <taxon>Bacillati</taxon>
        <taxon>Actinomycetota</taxon>
        <taxon>Actinomycetes</taxon>
        <taxon>Micrococcales</taxon>
        <taxon>Micrococcaceae</taxon>
        <taxon>Micrococcus</taxon>
    </lineage>
</organism>
<feature type="binding site" evidence="9">
    <location>
        <position position="88"/>
    </location>
    <ligand>
        <name>substrate</name>
    </ligand>
</feature>
<feature type="domain" description="Cytidyltransferase-like" evidence="10">
    <location>
        <begin position="5"/>
        <end position="133"/>
    </location>
</feature>
<evidence type="ECO:0000256" key="9">
    <source>
        <dbReference type="HAMAP-Rule" id="MF_00151"/>
    </source>
</evidence>
<evidence type="ECO:0000256" key="7">
    <source>
        <dbReference type="ARBA" id="ARBA00022993"/>
    </source>
</evidence>
<dbReference type="Gene3D" id="3.40.50.620">
    <property type="entry name" value="HUPs"/>
    <property type="match status" value="1"/>
</dbReference>
<comment type="subunit">
    <text evidence="9">Homohexamer.</text>
</comment>
<dbReference type="GO" id="GO:0015937">
    <property type="term" value="P:coenzyme A biosynthetic process"/>
    <property type="evidence" value="ECO:0007669"/>
    <property type="project" value="UniProtKB-UniRule"/>
</dbReference>
<evidence type="ECO:0000256" key="3">
    <source>
        <dbReference type="ARBA" id="ARBA00022695"/>
    </source>
</evidence>
<gene>
    <name evidence="9" type="primary">coaD</name>
    <name evidence="11" type="ORF">HDA30_000523</name>
</gene>
<dbReference type="Proteomes" id="UP000540191">
    <property type="component" value="Unassembled WGS sequence"/>
</dbReference>
<dbReference type="GO" id="GO:0005737">
    <property type="term" value="C:cytoplasm"/>
    <property type="evidence" value="ECO:0007669"/>
    <property type="project" value="UniProtKB-SubCell"/>
</dbReference>
<name>A0A7W7M2N0_9MICC</name>
<sequence length="158" mass="17127">MRRAVCPGSFDPLHLGHVEVIARAARLADEVLVAVSVNPAKNYRFSMHERIEMIETTFASEPGVRVLPLGAGLIAEFCREVEADALIKGLRSGADLEYEAPMATMNRHLTGVETLFVPADPRYGHLSSSLVKEVHSHGGDVTAFVPLAVAERLAEPGR</sequence>
<dbReference type="PRINTS" id="PR01020">
    <property type="entry name" value="LPSBIOSNTHSS"/>
</dbReference>
<comment type="subcellular location">
    <subcellularLocation>
        <location evidence="9">Cytoplasm</location>
    </subcellularLocation>
</comment>
<feature type="binding site" evidence="9">
    <location>
        <position position="17"/>
    </location>
    <ligand>
        <name>ATP</name>
        <dbReference type="ChEBI" id="CHEBI:30616"/>
    </ligand>
</feature>
<dbReference type="NCBIfam" id="TIGR01510">
    <property type="entry name" value="coaD_prev_kdtB"/>
    <property type="match status" value="1"/>
</dbReference>
<dbReference type="GO" id="GO:0004595">
    <property type="term" value="F:pantetheine-phosphate adenylyltransferase activity"/>
    <property type="evidence" value="ECO:0007669"/>
    <property type="project" value="UniProtKB-UniRule"/>
</dbReference>
<evidence type="ECO:0000256" key="5">
    <source>
        <dbReference type="ARBA" id="ARBA00022840"/>
    </source>
</evidence>
<evidence type="ECO:0000256" key="6">
    <source>
        <dbReference type="ARBA" id="ARBA00022842"/>
    </source>
</evidence>
<feature type="binding site" evidence="9">
    <location>
        <position position="9"/>
    </location>
    <ligand>
        <name>substrate</name>
    </ligand>
</feature>
<feature type="binding site" evidence="9">
    <location>
        <begin position="9"/>
        <end position="10"/>
    </location>
    <ligand>
        <name>ATP</name>
        <dbReference type="ChEBI" id="CHEBI:30616"/>
    </ligand>
</feature>
<dbReference type="CDD" id="cd02163">
    <property type="entry name" value="PPAT"/>
    <property type="match status" value="1"/>
</dbReference>
<dbReference type="PANTHER" id="PTHR21342">
    <property type="entry name" value="PHOSPHOPANTETHEINE ADENYLYLTRANSFERASE"/>
    <property type="match status" value="1"/>
</dbReference>